<dbReference type="SUPFAM" id="SSF47699">
    <property type="entry name" value="Bifunctional inhibitor/lipid-transfer protein/seed storage 2S albumin"/>
    <property type="match status" value="1"/>
</dbReference>
<sequence>MAVYYVAVLLLLVLLSISSPYVNGNSILETKCSSMVKNMSTCLSFVTIGSRVDKPDALCCSGLKTVLDTKPECLCAALKKSASKGIKVNIPKAATLFALCKPEGSPPTTVTCEIFSSSSL</sequence>
<dbReference type="CDD" id="cd00010">
    <property type="entry name" value="AAI_LTSS"/>
    <property type="match status" value="1"/>
</dbReference>
<dbReference type="AlphaFoldDB" id="A0ABC8ILQ9"/>
<dbReference type="InterPro" id="IPR036312">
    <property type="entry name" value="Bifun_inhib/LTP/seed_sf"/>
</dbReference>
<dbReference type="SMART" id="SM00499">
    <property type="entry name" value="AAI"/>
    <property type="match status" value="1"/>
</dbReference>
<dbReference type="GO" id="GO:0005886">
    <property type="term" value="C:plasma membrane"/>
    <property type="evidence" value="ECO:0007669"/>
    <property type="project" value="UniProtKB-SubCell"/>
</dbReference>
<evidence type="ECO:0000256" key="5">
    <source>
        <dbReference type="ARBA" id="ARBA00022729"/>
    </source>
</evidence>
<proteinExistence type="inferred from homology"/>
<evidence type="ECO:0000256" key="8">
    <source>
        <dbReference type="ARBA" id="ARBA00023180"/>
    </source>
</evidence>
<keyword evidence="4" id="KW-0336">GPI-anchor</keyword>
<name>A0ABC8ILQ9_ERUVS</name>
<gene>
    <name evidence="12" type="ORF">ERUC_LOCUS153</name>
</gene>
<dbReference type="PANTHER" id="PTHR33044">
    <property type="entry name" value="BIFUNCTIONAL INHIBITOR/LIPID-TRANSFER PROTEIN/SEED STORAGE 2S ALBUMIN SUPERFAMILY PROTEIN-RELATED"/>
    <property type="match status" value="1"/>
</dbReference>
<evidence type="ECO:0000256" key="2">
    <source>
        <dbReference type="ARBA" id="ARBA00009748"/>
    </source>
</evidence>
<dbReference type="Gene3D" id="1.10.110.10">
    <property type="entry name" value="Plant lipid-transfer and hydrophobic proteins"/>
    <property type="match status" value="1"/>
</dbReference>
<evidence type="ECO:0000256" key="10">
    <source>
        <dbReference type="SAM" id="SignalP"/>
    </source>
</evidence>
<organism evidence="12 13">
    <name type="scientific">Eruca vesicaria subsp. sativa</name>
    <name type="common">Garden rocket</name>
    <name type="synonym">Eruca sativa</name>
    <dbReference type="NCBI Taxonomy" id="29727"/>
    <lineage>
        <taxon>Eukaryota</taxon>
        <taxon>Viridiplantae</taxon>
        <taxon>Streptophyta</taxon>
        <taxon>Embryophyta</taxon>
        <taxon>Tracheophyta</taxon>
        <taxon>Spermatophyta</taxon>
        <taxon>Magnoliopsida</taxon>
        <taxon>eudicotyledons</taxon>
        <taxon>Gunneridae</taxon>
        <taxon>Pentapetalae</taxon>
        <taxon>rosids</taxon>
        <taxon>malvids</taxon>
        <taxon>Brassicales</taxon>
        <taxon>Brassicaceae</taxon>
        <taxon>Brassiceae</taxon>
        <taxon>Eruca</taxon>
    </lineage>
</organism>
<evidence type="ECO:0000256" key="7">
    <source>
        <dbReference type="ARBA" id="ARBA00023157"/>
    </source>
</evidence>
<dbReference type="InterPro" id="IPR043325">
    <property type="entry name" value="LTSS"/>
</dbReference>
<reference evidence="12 13" key="1">
    <citation type="submission" date="2022-03" db="EMBL/GenBank/DDBJ databases">
        <authorList>
            <person name="Macdonald S."/>
            <person name="Ahmed S."/>
            <person name="Newling K."/>
        </authorList>
    </citation>
    <scope>NUCLEOTIDE SEQUENCE [LARGE SCALE GENOMIC DNA]</scope>
</reference>
<dbReference type="GO" id="GO:0098552">
    <property type="term" value="C:side of membrane"/>
    <property type="evidence" value="ECO:0007669"/>
    <property type="project" value="UniProtKB-KW"/>
</dbReference>
<evidence type="ECO:0000313" key="12">
    <source>
        <dbReference type="EMBL" id="CAH8281825.1"/>
    </source>
</evidence>
<feature type="chain" id="PRO_5044781652" description="Bifunctional inhibitor/plant lipid transfer protein/seed storage helical domain-containing protein" evidence="10">
    <location>
        <begin position="25"/>
        <end position="120"/>
    </location>
</feature>
<keyword evidence="3" id="KW-1003">Cell membrane</keyword>
<accession>A0ABC8ILQ9</accession>
<evidence type="ECO:0000256" key="9">
    <source>
        <dbReference type="ARBA" id="ARBA00023288"/>
    </source>
</evidence>
<evidence type="ECO:0000313" key="13">
    <source>
        <dbReference type="Proteomes" id="UP001642260"/>
    </source>
</evidence>
<dbReference type="Proteomes" id="UP001642260">
    <property type="component" value="Unassembled WGS sequence"/>
</dbReference>
<evidence type="ECO:0000256" key="6">
    <source>
        <dbReference type="ARBA" id="ARBA00023136"/>
    </source>
</evidence>
<evidence type="ECO:0000256" key="3">
    <source>
        <dbReference type="ARBA" id="ARBA00022475"/>
    </source>
</evidence>
<comment type="subcellular location">
    <subcellularLocation>
        <location evidence="1">Cell membrane</location>
        <topology evidence="1">Lipid-anchor</topology>
        <topology evidence="1">GPI-anchor</topology>
    </subcellularLocation>
</comment>
<keyword evidence="6" id="KW-0472">Membrane</keyword>
<keyword evidence="13" id="KW-1185">Reference proteome</keyword>
<evidence type="ECO:0000256" key="4">
    <source>
        <dbReference type="ARBA" id="ARBA00022622"/>
    </source>
</evidence>
<protein>
    <recommendedName>
        <fullName evidence="11">Bifunctional inhibitor/plant lipid transfer protein/seed storage helical domain-containing protein</fullName>
    </recommendedName>
</protein>
<keyword evidence="5 10" id="KW-0732">Signal</keyword>
<keyword evidence="8" id="KW-0325">Glycoprotein</keyword>
<comment type="similarity">
    <text evidence="2">Belongs to the plant LTP family.</text>
</comment>
<dbReference type="Pfam" id="PF14368">
    <property type="entry name" value="LTP_2"/>
    <property type="match status" value="1"/>
</dbReference>
<dbReference type="InterPro" id="IPR016140">
    <property type="entry name" value="Bifunc_inhib/LTP/seed_store"/>
</dbReference>
<dbReference type="EMBL" id="CAKOAT010000001">
    <property type="protein sequence ID" value="CAH8281825.1"/>
    <property type="molecule type" value="Genomic_DNA"/>
</dbReference>
<feature type="signal peptide" evidence="10">
    <location>
        <begin position="1"/>
        <end position="24"/>
    </location>
</feature>
<evidence type="ECO:0000259" key="11">
    <source>
        <dbReference type="SMART" id="SM00499"/>
    </source>
</evidence>
<keyword evidence="7" id="KW-1015">Disulfide bond</keyword>
<feature type="domain" description="Bifunctional inhibitor/plant lipid transfer protein/seed storage helical" evidence="11">
    <location>
        <begin position="32"/>
        <end position="112"/>
    </location>
</feature>
<comment type="caution">
    <text evidence="12">The sequence shown here is derived from an EMBL/GenBank/DDBJ whole genome shotgun (WGS) entry which is preliminary data.</text>
</comment>
<evidence type="ECO:0000256" key="1">
    <source>
        <dbReference type="ARBA" id="ARBA00004609"/>
    </source>
</evidence>
<keyword evidence="9" id="KW-0449">Lipoprotein</keyword>